<dbReference type="InterPro" id="IPR046002">
    <property type="entry name" value="DUF5958"/>
</dbReference>
<comment type="caution">
    <text evidence="1">The sequence shown here is derived from an EMBL/GenBank/DDBJ whole genome shotgun (WGS) entry which is preliminary data.</text>
</comment>
<sequence>MNHSEILLNSYSQDKISKTELLTWFTALPEIEKKDVLTSLSWFIENVHPTNDEIHLGINSSGLKNTYTAAILLANNTFNIAFRKILDLPASENQKSFEFLISIFKIADHRRRTFECKGYCNHEWHCI</sequence>
<gene>
    <name evidence="1" type="ORF">C3K47_02475</name>
</gene>
<dbReference type="EMBL" id="PQVF01000001">
    <property type="protein sequence ID" value="POY39381.1"/>
    <property type="molecule type" value="Genomic_DNA"/>
</dbReference>
<protein>
    <submittedName>
        <fullName evidence="1">Uncharacterized protein</fullName>
    </submittedName>
</protein>
<keyword evidence="2" id="KW-1185">Reference proteome</keyword>
<dbReference type="Pfam" id="PF19383">
    <property type="entry name" value="DUF5958"/>
    <property type="match status" value="1"/>
</dbReference>
<dbReference type="OrthoDB" id="7060026at2"/>
<name>A0A2S5A9V8_9SPHI</name>
<evidence type="ECO:0000313" key="2">
    <source>
        <dbReference type="Proteomes" id="UP000236893"/>
    </source>
</evidence>
<dbReference type="Proteomes" id="UP000236893">
    <property type="component" value="Unassembled WGS sequence"/>
</dbReference>
<accession>A0A2S5A9V8</accession>
<organism evidence="1 2">
    <name type="scientific">Solitalea longa</name>
    <dbReference type="NCBI Taxonomy" id="2079460"/>
    <lineage>
        <taxon>Bacteria</taxon>
        <taxon>Pseudomonadati</taxon>
        <taxon>Bacteroidota</taxon>
        <taxon>Sphingobacteriia</taxon>
        <taxon>Sphingobacteriales</taxon>
        <taxon>Sphingobacteriaceae</taxon>
        <taxon>Solitalea</taxon>
    </lineage>
</organism>
<reference evidence="1 2" key="1">
    <citation type="submission" date="2018-01" db="EMBL/GenBank/DDBJ databases">
        <authorList>
            <person name="Gaut B.S."/>
            <person name="Morton B.R."/>
            <person name="Clegg M.T."/>
            <person name="Duvall M.R."/>
        </authorList>
    </citation>
    <scope>NUCLEOTIDE SEQUENCE [LARGE SCALE GENOMIC DNA]</scope>
    <source>
        <strain evidence="1 2">HR-AV</strain>
    </source>
</reference>
<proteinExistence type="predicted"/>
<dbReference type="RefSeq" id="WP_103787484.1">
    <property type="nucleotide sequence ID" value="NZ_PQVF01000001.1"/>
</dbReference>
<dbReference type="AlphaFoldDB" id="A0A2S5A9V8"/>
<evidence type="ECO:0000313" key="1">
    <source>
        <dbReference type="EMBL" id="POY39381.1"/>
    </source>
</evidence>